<reference evidence="2" key="1">
    <citation type="submission" date="2023-07" db="EMBL/GenBank/DDBJ databases">
        <title>30 novel species of actinomycetes from the DSMZ collection.</title>
        <authorList>
            <person name="Nouioui I."/>
        </authorList>
    </citation>
    <scope>NUCLEOTIDE SEQUENCE [LARGE SCALE GENOMIC DNA]</scope>
    <source>
        <strain evidence="2">DSM 44938</strain>
    </source>
</reference>
<name>A0ABU2MXJ8_9ACTN</name>
<evidence type="ECO:0000313" key="1">
    <source>
        <dbReference type="EMBL" id="MDT0346240.1"/>
    </source>
</evidence>
<proteinExistence type="predicted"/>
<comment type="caution">
    <text evidence="1">The sequence shown here is derived from an EMBL/GenBank/DDBJ whole genome shotgun (WGS) entry which is preliminary data.</text>
</comment>
<evidence type="ECO:0000313" key="2">
    <source>
        <dbReference type="Proteomes" id="UP001183246"/>
    </source>
</evidence>
<dbReference type="RefSeq" id="WP_311707362.1">
    <property type="nucleotide sequence ID" value="NZ_JAVREL010000019.1"/>
</dbReference>
<sequence length="190" mass="19524">MTVIGLDGGARTPREADHLLHRLAGLLPLPAGALGCTHQVRAPEPRLAVSLTLPDEGTARSVLDRLRGAGADAPSAVWGERWLPGAAGSRAGAEAAATAAASGTGRAVLFPGWDSLTGSLTLAELFDRTAISRAEVLGGTVPEASAVLDTRGHVRPERADGALLLRLMPVRGGGYVPFEIPDPHPCCGVH</sequence>
<accession>A0ABU2MXJ8</accession>
<protein>
    <submittedName>
        <fullName evidence="1">Uncharacterized protein</fullName>
    </submittedName>
</protein>
<organism evidence="1 2">
    <name type="scientific">Streptomyces litchfieldiae</name>
    <dbReference type="NCBI Taxonomy" id="3075543"/>
    <lineage>
        <taxon>Bacteria</taxon>
        <taxon>Bacillati</taxon>
        <taxon>Actinomycetota</taxon>
        <taxon>Actinomycetes</taxon>
        <taxon>Kitasatosporales</taxon>
        <taxon>Streptomycetaceae</taxon>
        <taxon>Streptomyces</taxon>
    </lineage>
</organism>
<dbReference type="Proteomes" id="UP001183246">
    <property type="component" value="Unassembled WGS sequence"/>
</dbReference>
<keyword evidence="2" id="KW-1185">Reference proteome</keyword>
<dbReference type="EMBL" id="JAVREL010000019">
    <property type="protein sequence ID" value="MDT0346240.1"/>
    <property type="molecule type" value="Genomic_DNA"/>
</dbReference>
<gene>
    <name evidence="1" type="ORF">RM590_27175</name>
</gene>